<protein>
    <submittedName>
        <fullName evidence="2">Uncharacterized protein</fullName>
    </submittedName>
</protein>
<gene>
    <name evidence="2" type="ORF">T265_02402</name>
</gene>
<proteinExistence type="predicted"/>
<dbReference type="GeneID" id="20316590"/>
<keyword evidence="3" id="KW-1185">Reference proteome</keyword>
<dbReference type="RefSeq" id="XP_009164899.1">
    <property type="nucleotide sequence ID" value="XM_009166635.1"/>
</dbReference>
<dbReference type="EMBL" id="KL596647">
    <property type="protein sequence ID" value="KER31353.1"/>
    <property type="molecule type" value="Genomic_DNA"/>
</dbReference>
<name>A0A074ZV57_OPIVI</name>
<evidence type="ECO:0000256" key="1">
    <source>
        <dbReference type="SAM" id="MobiDB-lite"/>
    </source>
</evidence>
<organism evidence="2 3">
    <name type="scientific">Opisthorchis viverrini</name>
    <name type="common">Southeast Asian liver fluke</name>
    <dbReference type="NCBI Taxonomy" id="6198"/>
    <lineage>
        <taxon>Eukaryota</taxon>
        <taxon>Metazoa</taxon>
        <taxon>Spiralia</taxon>
        <taxon>Lophotrochozoa</taxon>
        <taxon>Platyhelminthes</taxon>
        <taxon>Trematoda</taxon>
        <taxon>Digenea</taxon>
        <taxon>Opisthorchiida</taxon>
        <taxon>Opisthorchiata</taxon>
        <taxon>Opisthorchiidae</taxon>
        <taxon>Opisthorchis</taxon>
    </lineage>
</organism>
<dbReference type="AlphaFoldDB" id="A0A074ZV57"/>
<evidence type="ECO:0000313" key="2">
    <source>
        <dbReference type="EMBL" id="KER31353.1"/>
    </source>
</evidence>
<feature type="compositionally biased region" description="Basic and acidic residues" evidence="1">
    <location>
        <begin position="11"/>
        <end position="32"/>
    </location>
</feature>
<dbReference type="CTD" id="20316590"/>
<evidence type="ECO:0000313" key="3">
    <source>
        <dbReference type="Proteomes" id="UP000054324"/>
    </source>
</evidence>
<dbReference type="KEGG" id="ovi:T265_02402"/>
<dbReference type="Proteomes" id="UP000054324">
    <property type="component" value="Unassembled WGS sequence"/>
</dbReference>
<sequence length="143" mass="16100">MQRSGSNHGLSADRRHSSMCEETIEGQKRPTEVLENPKGNTSMGYCVVPKSRLADDDQAADPQTLLDEFTLFRKGHSHWQRIFYLIFAGHLKEANFSVLGGKRLYCHKTSDSLSTGSHRSISLASILCKAMDRILKRTILNHL</sequence>
<accession>A0A074ZV57</accession>
<feature type="region of interest" description="Disordered" evidence="1">
    <location>
        <begin position="1"/>
        <end position="40"/>
    </location>
</feature>
<reference evidence="2 3" key="1">
    <citation type="submission" date="2013-11" db="EMBL/GenBank/DDBJ databases">
        <title>Opisthorchis viverrini - life in the bile duct.</title>
        <authorList>
            <person name="Young N.D."/>
            <person name="Nagarajan N."/>
            <person name="Lin S.J."/>
            <person name="Korhonen P.K."/>
            <person name="Jex A.R."/>
            <person name="Hall R.S."/>
            <person name="Safavi-Hemami H."/>
            <person name="Kaewkong W."/>
            <person name="Bertrand D."/>
            <person name="Gao S."/>
            <person name="Seet Q."/>
            <person name="Wongkham S."/>
            <person name="Teh B.T."/>
            <person name="Wongkham C."/>
            <person name="Intapan P.M."/>
            <person name="Maleewong W."/>
            <person name="Yang X."/>
            <person name="Hu M."/>
            <person name="Wang Z."/>
            <person name="Hofmann A."/>
            <person name="Sternberg P.W."/>
            <person name="Tan P."/>
            <person name="Wang J."/>
            <person name="Gasser R.B."/>
        </authorList>
    </citation>
    <scope>NUCLEOTIDE SEQUENCE [LARGE SCALE GENOMIC DNA]</scope>
</reference>